<accession>A0A1W2THK6</accession>
<dbReference type="AlphaFoldDB" id="A0A1W2THK6"/>
<dbReference type="OrthoDB" id="4753184at2759"/>
<evidence type="ECO:0000313" key="3">
    <source>
        <dbReference type="Proteomes" id="UP000054516"/>
    </source>
</evidence>
<keyword evidence="3" id="KW-1185">Reference proteome</keyword>
<feature type="compositionally biased region" description="Low complexity" evidence="1">
    <location>
        <begin position="53"/>
        <end position="76"/>
    </location>
</feature>
<dbReference type="Proteomes" id="UP000054516">
    <property type="component" value="Unassembled WGS sequence"/>
</dbReference>
<evidence type="ECO:0000256" key="1">
    <source>
        <dbReference type="SAM" id="MobiDB-lite"/>
    </source>
</evidence>
<name>A0A1W2THK6_ROSNE</name>
<proteinExistence type="predicted"/>
<gene>
    <name evidence="2" type="ORF">SAMD00023353_0900730</name>
</gene>
<sequence length="166" mass="18797">MAVWNNSWQITYYDAEPQDGVRESERRYNFKITVPHRTIGQYTRTGLLQRNPATNSAATASASRSSSSRSSTSLRSPGAHVVCTTHRCFPNRRGIPLGPAVRVRADWDGLPLAGHDYTFWSTEPITGVWPGDDYHHELEFYDSDEETPEPQVRFRLAVFAITPERA</sequence>
<dbReference type="EMBL" id="DF977454">
    <property type="protein sequence ID" value="GAP87601.1"/>
    <property type="molecule type" value="Genomic_DNA"/>
</dbReference>
<feature type="region of interest" description="Disordered" evidence="1">
    <location>
        <begin position="44"/>
        <end position="78"/>
    </location>
</feature>
<organism evidence="2">
    <name type="scientific">Rosellinia necatrix</name>
    <name type="common">White root-rot fungus</name>
    <dbReference type="NCBI Taxonomy" id="77044"/>
    <lineage>
        <taxon>Eukaryota</taxon>
        <taxon>Fungi</taxon>
        <taxon>Dikarya</taxon>
        <taxon>Ascomycota</taxon>
        <taxon>Pezizomycotina</taxon>
        <taxon>Sordariomycetes</taxon>
        <taxon>Xylariomycetidae</taxon>
        <taxon>Xylariales</taxon>
        <taxon>Xylariaceae</taxon>
        <taxon>Rosellinia</taxon>
    </lineage>
</organism>
<reference evidence="2" key="1">
    <citation type="submission" date="2016-03" db="EMBL/GenBank/DDBJ databases">
        <title>Draft genome sequence of Rosellinia necatrix.</title>
        <authorList>
            <person name="Kanematsu S."/>
        </authorList>
    </citation>
    <scope>NUCLEOTIDE SEQUENCE [LARGE SCALE GENOMIC DNA]</scope>
    <source>
        <strain evidence="2">W97</strain>
    </source>
</reference>
<evidence type="ECO:0000313" key="2">
    <source>
        <dbReference type="EMBL" id="GAP87601.1"/>
    </source>
</evidence>
<protein>
    <submittedName>
        <fullName evidence="2">Uncharacterized protein</fullName>
    </submittedName>
</protein>